<dbReference type="Proteomes" id="UP000597877">
    <property type="component" value="Unassembled WGS sequence"/>
</dbReference>
<evidence type="ECO:0000256" key="6">
    <source>
        <dbReference type="ARBA" id="ARBA00044538"/>
    </source>
</evidence>
<dbReference type="SUPFAM" id="SSF118010">
    <property type="entry name" value="TM1457-like"/>
    <property type="match status" value="1"/>
</dbReference>
<dbReference type="PANTHER" id="PTHR39178">
    <property type="entry name" value="HYPOTHETICAL RIBOSOME-ASSOCIATED PROTEIN"/>
    <property type="match status" value="1"/>
</dbReference>
<dbReference type="GO" id="GO:0008233">
    <property type="term" value="F:peptidase activity"/>
    <property type="evidence" value="ECO:0007669"/>
    <property type="project" value="UniProtKB-KW"/>
</dbReference>
<protein>
    <recommendedName>
        <fullName evidence="6">Ribosomal processing cysteine protease Prp</fullName>
    </recommendedName>
</protein>
<organism evidence="7 8">
    <name type="scientific">Eubacterium segne</name>
    <dbReference type="NCBI Taxonomy" id="2763045"/>
    <lineage>
        <taxon>Bacteria</taxon>
        <taxon>Bacillati</taxon>
        <taxon>Bacillota</taxon>
        <taxon>Clostridia</taxon>
        <taxon>Eubacteriales</taxon>
        <taxon>Eubacteriaceae</taxon>
        <taxon>Eubacterium</taxon>
    </lineage>
</organism>
<dbReference type="CDD" id="cd16332">
    <property type="entry name" value="Prp-like"/>
    <property type="match status" value="1"/>
</dbReference>
<gene>
    <name evidence="7" type="ORF">H8S00_08645</name>
</gene>
<keyword evidence="4" id="KW-0788">Thiol protease</keyword>
<dbReference type="RefSeq" id="WP_021953041.1">
    <property type="nucleotide sequence ID" value="NZ_JACOOZ010000005.1"/>
</dbReference>
<evidence type="ECO:0000313" key="8">
    <source>
        <dbReference type="Proteomes" id="UP000597877"/>
    </source>
</evidence>
<evidence type="ECO:0000256" key="2">
    <source>
        <dbReference type="ARBA" id="ARBA00022670"/>
    </source>
</evidence>
<dbReference type="InterPro" id="IPR036764">
    <property type="entry name" value="Peptidase_Prp_sf"/>
</dbReference>
<keyword evidence="2 7" id="KW-0645">Protease</keyword>
<dbReference type="PANTHER" id="PTHR39178:SF1">
    <property type="entry name" value="RIBOSOMAL-PROCESSING CYSTEINE PROTEASE PRP"/>
    <property type="match status" value="1"/>
</dbReference>
<name>A0ABR7F353_9FIRM</name>
<dbReference type="Pfam" id="PF04327">
    <property type="entry name" value="Peptidase_Prp"/>
    <property type="match status" value="1"/>
</dbReference>
<dbReference type="InterPro" id="IPR007422">
    <property type="entry name" value="Peptidase_Prp"/>
</dbReference>
<accession>A0ABR7F353</accession>
<proteinExistence type="inferred from homology"/>
<keyword evidence="1" id="KW-0690">Ribosome biogenesis</keyword>
<reference evidence="7 8" key="1">
    <citation type="submission" date="2020-08" db="EMBL/GenBank/DDBJ databases">
        <title>Genome public.</title>
        <authorList>
            <person name="Liu C."/>
            <person name="Sun Q."/>
        </authorList>
    </citation>
    <scope>NUCLEOTIDE SEQUENCE [LARGE SCALE GENOMIC DNA]</scope>
    <source>
        <strain evidence="7 8">BX4</strain>
    </source>
</reference>
<sequence>MTNITIYCSNNDYVGFRVSGHSGYSEAGYDIVCAGISALTINCMNSIEELTEERFSVFQHEDDGVIDYMLDDKPGMEAEILLKSLVLGLRDLEKEYKDFISLDYKEV</sequence>
<dbReference type="GO" id="GO:0006508">
    <property type="term" value="P:proteolysis"/>
    <property type="evidence" value="ECO:0007669"/>
    <property type="project" value="UniProtKB-KW"/>
</dbReference>
<dbReference type="Gene3D" id="3.30.70.1490">
    <property type="entry name" value="Cysteine protease Prp"/>
    <property type="match status" value="1"/>
</dbReference>
<evidence type="ECO:0000256" key="1">
    <source>
        <dbReference type="ARBA" id="ARBA00022517"/>
    </source>
</evidence>
<keyword evidence="8" id="KW-1185">Reference proteome</keyword>
<comment type="similarity">
    <text evidence="5">Belongs to the Prp family.</text>
</comment>
<evidence type="ECO:0000256" key="5">
    <source>
        <dbReference type="ARBA" id="ARBA00044503"/>
    </source>
</evidence>
<comment type="caution">
    <text evidence="7">The sequence shown here is derived from an EMBL/GenBank/DDBJ whole genome shotgun (WGS) entry which is preliminary data.</text>
</comment>
<evidence type="ECO:0000313" key="7">
    <source>
        <dbReference type="EMBL" id="MBC5668048.1"/>
    </source>
</evidence>
<evidence type="ECO:0000256" key="3">
    <source>
        <dbReference type="ARBA" id="ARBA00022801"/>
    </source>
</evidence>
<dbReference type="EMBL" id="JACOOZ010000005">
    <property type="protein sequence ID" value="MBC5668048.1"/>
    <property type="molecule type" value="Genomic_DNA"/>
</dbReference>
<evidence type="ECO:0000256" key="4">
    <source>
        <dbReference type="ARBA" id="ARBA00022807"/>
    </source>
</evidence>
<keyword evidence="3" id="KW-0378">Hydrolase</keyword>